<feature type="transmembrane region" description="Helical" evidence="1">
    <location>
        <begin position="12"/>
        <end position="31"/>
    </location>
</feature>
<sequence>MTIFCLLRTEFFFMRFFFFVFSMVLSVFLWFGQAAATVAVSGKAAGPDRQGEAGIRVGAWPIDSLSLDGEPSHLSAPTGEDGLFTLNLPAAGEYYLVARGNGWFCFYGRNPVRVTQDGLHGVNLGLVRALEADFEAAADLDEGVLGQVVYEGRPVADALIYVYLDPSSRLKGMGYAILGPTGPDGLFANPLPPGSYYFMVRKRQQSSAMGPLQAGDHFGYWHGNPLRILPGALSRIRISLQELPQRVDELQGSLFGRNSISGLVRDRQGQPVAGMRVLLYDDPQMLNRPLFVSQPTDAEGRYVLSFPHEGQFYVSARRSLGGAPEPDEFIGAYAGSADGSILIEAGEQLKDIDITVGEMW</sequence>
<organism evidence="2 3">
    <name type="scientific">Geoalkalibacter ferrihydriticus DSM 17813</name>
    <dbReference type="NCBI Taxonomy" id="1121915"/>
    <lineage>
        <taxon>Bacteria</taxon>
        <taxon>Pseudomonadati</taxon>
        <taxon>Thermodesulfobacteriota</taxon>
        <taxon>Desulfuromonadia</taxon>
        <taxon>Desulfuromonadales</taxon>
        <taxon>Geoalkalibacteraceae</taxon>
        <taxon>Geoalkalibacter</taxon>
    </lineage>
</organism>
<dbReference type="SUPFAM" id="SSF49452">
    <property type="entry name" value="Starch-binding domain-like"/>
    <property type="match status" value="1"/>
</dbReference>
<dbReference type="EMBL" id="JWJD01000009">
    <property type="protein sequence ID" value="KIH75583.1"/>
    <property type="molecule type" value="Genomic_DNA"/>
</dbReference>
<dbReference type="InterPro" id="IPR013784">
    <property type="entry name" value="Carb-bd-like_fold"/>
</dbReference>
<dbReference type="GO" id="GO:0030246">
    <property type="term" value="F:carbohydrate binding"/>
    <property type="evidence" value="ECO:0007669"/>
    <property type="project" value="InterPro"/>
</dbReference>
<keyword evidence="1" id="KW-0812">Transmembrane</keyword>
<accession>A0A0C2EAJ2</accession>
<keyword evidence="1" id="KW-0472">Membrane</keyword>
<protein>
    <recommendedName>
        <fullName evidence="4">Carboxypeptidase regulatory-like domain-containing protein</fullName>
    </recommendedName>
</protein>
<dbReference type="AlphaFoldDB" id="A0A0C2EAJ2"/>
<reference evidence="2 3" key="1">
    <citation type="submission" date="2014-12" db="EMBL/GenBank/DDBJ databases">
        <title>Genomes of Geoalkalibacter ferrihydriticus and Geoalkalibacter subterraneus, two haloalkaliphilic metal-reducing members of the Geobacteraceae.</title>
        <authorList>
            <person name="Badalamenti J.P."/>
            <person name="Torres C.I."/>
            <person name="Krajmalnik-Brown R."/>
            <person name="Bond D.R."/>
        </authorList>
    </citation>
    <scope>NUCLEOTIDE SEQUENCE [LARGE SCALE GENOMIC DNA]</scope>
    <source>
        <strain evidence="2 3">DSM 17813</strain>
    </source>
</reference>
<gene>
    <name evidence="2" type="ORF">GFER_15680</name>
</gene>
<dbReference type="Proteomes" id="UP000035068">
    <property type="component" value="Unassembled WGS sequence"/>
</dbReference>
<evidence type="ECO:0000256" key="1">
    <source>
        <dbReference type="SAM" id="Phobius"/>
    </source>
</evidence>
<evidence type="ECO:0000313" key="2">
    <source>
        <dbReference type="EMBL" id="KIH75583.1"/>
    </source>
</evidence>
<name>A0A0C2EAJ2_9BACT</name>
<dbReference type="SUPFAM" id="SSF49478">
    <property type="entry name" value="Cna protein B-type domain"/>
    <property type="match status" value="1"/>
</dbReference>
<proteinExistence type="predicted"/>
<keyword evidence="1" id="KW-1133">Transmembrane helix</keyword>
<comment type="caution">
    <text evidence="2">The sequence shown here is derived from an EMBL/GenBank/DDBJ whole genome shotgun (WGS) entry which is preliminary data.</text>
</comment>
<evidence type="ECO:0008006" key="4">
    <source>
        <dbReference type="Google" id="ProtNLM"/>
    </source>
</evidence>
<keyword evidence="3" id="KW-1185">Reference proteome</keyword>
<evidence type="ECO:0000313" key="3">
    <source>
        <dbReference type="Proteomes" id="UP000035068"/>
    </source>
</evidence>